<dbReference type="RefSeq" id="WP_126009326.1">
    <property type="nucleotide sequence ID" value="NZ_CP032509.1"/>
</dbReference>
<dbReference type="PANTHER" id="PTHR11908">
    <property type="entry name" value="XANTHINE DEHYDROGENASE"/>
    <property type="match status" value="1"/>
</dbReference>
<dbReference type="SUPFAM" id="SSF54665">
    <property type="entry name" value="CO dehydrogenase molybdoprotein N-domain-like"/>
    <property type="match status" value="1"/>
</dbReference>
<dbReference type="SMART" id="SM01008">
    <property type="entry name" value="Ald_Xan_dh_C"/>
    <property type="match status" value="1"/>
</dbReference>
<dbReference type="GO" id="GO:0016491">
    <property type="term" value="F:oxidoreductase activity"/>
    <property type="evidence" value="ECO:0007669"/>
    <property type="project" value="InterPro"/>
</dbReference>
<dbReference type="KEGG" id="abaw:D5400_08065"/>
<dbReference type="AlphaFoldDB" id="A0A3S9B2R7"/>
<dbReference type="Pfam" id="PF02738">
    <property type="entry name" value="MoCoBD_1"/>
    <property type="match status" value="1"/>
</dbReference>
<dbReference type="SUPFAM" id="SSF56003">
    <property type="entry name" value="Molybdenum cofactor-binding domain"/>
    <property type="match status" value="1"/>
</dbReference>
<proteinExistence type="predicted"/>
<reference evidence="2 3" key="1">
    <citation type="submission" date="2018-09" db="EMBL/GenBank/DDBJ databases">
        <title>Marinorhizobium profundi gen. nov., sp. nov., isolated from a deep-sea sediment sample from the New Britain Trench and proposal of Marinorhizobiaceae fam. nov. in the order Rhizobiales of the class Alphaproteobacteria.</title>
        <authorList>
            <person name="Cao J."/>
        </authorList>
    </citation>
    <scope>NUCLEOTIDE SEQUENCE [LARGE SCALE GENOMIC DNA]</scope>
    <source>
        <strain evidence="2 3">WS11</strain>
    </source>
</reference>
<dbReference type="Gene3D" id="3.90.1170.50">
    <property type="entry name" value="Aldehyde oxidase/xanthine dehydrogenase, a/b hammerhead"/>
    <property type="match status" value="1"/>
</dbReference>
<dbReference type="GO" id="GO:0005506">
    <property type="term" value="F:iron ion binding"/>
    <property type="evidence" value="ECO:0007669"/>
    <property type="project" value="InterPro"/>
</dbReference>
<organism evidence="2 3">
    <name type="scientific">Georhizobium profundi</name>
    <dbReference type="NCBI Taxonomy" id="2341112"/>
    <lineage>
        <taxon>Bacteria</taxon>
        <taxon>Pseudomonadati</taxon>
        <taxon>Pseudomonadota</taxon>
        <taxon>Alphaproteobacteria</taxon>
        <taxon>Hyphomicrobiales</taxon>
        <taxon>Rhizobiaceae</taxon>
        <taxon>Georhizobium</taxon>
    </lineage>
</organism>
<accession>A0A3S9B2R7</accession>
<dbReference type="InterPro" id="IPR000674">
    <property type="entry name" value="Ald_Oxase/Xan_DH_a/b"/>
</dbReference>
<dbReference type="Pfam" id="PF01315">
    <property type="entry name" value="Ald_Xan_dh_C"/>
    <property type="match status" value="1"/>
</dbReference>
<dbReference type="InterPro" id="IPR046867">
    <property type="entry name" value="AldOxase/xan_DH_MoCoBD2"/>
</dbReference>
<dbReference type="InterPro" id="IPR037165">
    <property type="entry name" value="AldOxase/xan_DH_Mopterin-bd_sf"/>
</dbReference>
<sequence length="745" mass="79116">MNDQPTTKWIGQPLDRVDGPAKVTGAATYSADYRGDQQAAIGFIVEATIGSGKVSQIETAEAEAADGVHLVMTHQNAPEQAPFGDNADAGRFGMSHAVLQNDEVRYYGAPVAFIVADTLEQARHAAGLIKVTYQADDSVFDAFEHEDDAFAPDSLDGAEEADVDKGDFDAVFAESAETLDATFHTAAQHAAAMEPHATVAEWDGDKLTVHIAVQILSSARKAFANTLKIDPANVRIVTPFVGGGFGSKLGVHSEGVLAALAARKLQRPVRIAQTRRHVFSNGPHRTNHRQRIRLGASADGKLLSVAHETLGAMSRDYPFAEAAASPTMASYAAEAMKIRHRVVAANIPHVDSMRAPGEAIGTLTYESAIDELAVQCGIDPLEFRLQNEPEQEPASGKEFSTRTLARCLREGAELFGWEKGPVKPGALREGPLLIGRGLAAAIRPNMMQPADAAAELDRDGRLTVELDMTDIGTGTYTILTQIAAETLGLDPNAIAVRLGDTDYPKTCGSGGSFGAGSTGTAVSKACALIRDTIIERAARLDSDWAGVNSGDLRIENGNAVVAGRSLALGAILDAIGGDSFKGKGQVEPGKAHEDLAQYSYGGVFAEVSVNADTGEIRVRRLSGAFDAGRILNEKTARSQLMGGMIFGLGAALMEESLMDMRFGSFMNRDLAEYHIAVNRDVPRLEVKMLDTFDQNSNPLGSKGIGELGICGTGPAIANAVYAATGYRTRKFPIHLEDLLDHLPAL</sequence>
<dbReference type="Proteomes" id="UP000268192">
    <property type="component" value="Chromosome"/>
</dbReference>
<dbReference type="Gene3D" id="3.30.365.10">
    <property type="entry name" value="Aldehyde oxidase/xanthine dehydrogenase, molybdopterin binding domain"/>
    <property type="match status" value="4"/>
</dbReference>
<dbReference type="EMBL" id="CP032509">
    <property type="protein sequence ID" value="AZN71230.1"/>
    <property type="molecule type" value="Genomic_DNA"/>
</dbReference>
<dbReference type="PANTHER" id="PTHR11908:SF123">
    <property type="entry name" value="ALDEHYDE OXIDOREDUCTASE MOLYBDENUM-BINDING SUBUNIT PAOC"/>
    <property type="match status" value="1"/>
</dbReference>
<evidence type="ECO:0000313" key="2">
    <source>
        <dbReference type="EMBL" id="AZN71230.1"/>
    </source>
</evidence>
<dbReference type="Pfam" id="PF20256">
    <property type="entry name" value="MoCoBD_2"/>
    <property type="match status" value="1"/>
</dbReference>
<gene>
    <name evidence="2" type="ORF">D5400_08065</name>
</gene>
<dbReference type="OrthoDB" id="8428274at2"/>
<name>A0A3S9B2R7_9HYPH</name>
<evidence type="ECO:0000259" key="1">
    <source>
        <dbReference type="SMART" id="SM01008"/>
    </source>
</evidence>
<keyword evidence="3" id="KW-1185">Reference proteome</keyword>
<protein>
    <submittedName>
        <fullName evidence="2">Xanthine dehydrogenase family protein molybdopterin-binding subunit</fullName>
    </submittedName>
</protein>
<dbReference type="InterPro" id="IPR008274">
    <property type="entry name" value="AldOxase/xan_DH_MoCoBD1"/>
</dbReference>
<evidence type="ECO:0000313" key="3">
    <source>
        <dbReference type="Proteomes" id="UP000268192"/>
    </source>
</evidence>
<dbReference type="InterPro" id="IPR036856">
    <property type="entry name" value="Ald_Oxase/Xan_DH_a/b_sf"/>
</dbReference>
<feature type="domain" description="Aldehyde oxidase/xanthine dehydrogenase a/b hammerhead" evidence="1">
    <location>
        <begin position="24"/>
        <end position="137"/>
    </location>
</feature>
<dbReference type="InterPro" id="IPR016208">
    <property type="entry name" value="Ald_Oxase/xanthine_DH-like"/>
</dbReference>